<name>A0A920C683_9BACI</name>
<dbReference type="RefSeq" id="WP_212921010.1">
    <property type="nucleotide sequence ID" value="NZ_BORP01000004.1"/>
</dbReference>
<proteinExistence type="predicted"/>
<keyword evidence="2" id="KW-1185">Reference proteome</keyword>
<dbReference type="Proteomes" id="UP000676917">
    <property type="component" value="Unassembled WGS sequence"/>
</dbReference>
<dbReference type="AlphaFoldDB" id="A0A920C683"/>
<reference evidence="1" key="1">
    <citation type="submission" date="2021-03" db="EMBL/GenBank/DDBJ databases">
        <title>Antimicrobial resistance genes in bacteria isolated from Japanese honey, and their potential for conferring macrolide and lincosamide resistance in the American foulbrood pathogen Paenibacillus larvae.</title>
        <authorList>
            <person name="Okamoto M."/>
            <person name="Kumagai M."/>
            <person name="Kanamori H."/>
            <person name="Takamatsu D."/>
        </authorList>
    </citation>
    <scope>NUCLEOTIDE SEQUENCE</scope>
    <source>
        <strain evidence="1">J43TS3</strain>
    </source>
</reference>
<accession>A0A920C683</accession>
<gene>
    <name evidence="1" type="ORF">J43TS3_21310</name>
</gene>
<dbReference type="EMBL" id="BORP01000004">
    <property type="protein sequence ID" value="GIO27520.1"/>
    <property type="molecule type" value="Genomic_DNA"/>
</dbReference>
<evidence type="ECO:0000313" key="2">
    <source>
        <dbReference type="Proteomes" id="UP000676917"/>
    </source>
</evidence>
<evidence type="ECO:0000313" key="1">
    <source>
        <dbReference type="EMBL" id="GIO27520.1"/>
    </source>
</evidence>
<protein>
    <submittedName>
        <fullName evidence="1">Uncharacterized protein</fullName>
    </submittedName>
</protein>
<comment type="caution">
    <text evidence="1">The sequence shown here is derived from an EMBL/GenBank/DDBJ whole genome shotgun (WGS) entry which is preliminary data.</text>
</comment>
<sequence length="279" mass="32702">MPKKTVVVFLILLTAIGIYFVKDLNSLPTITYFPIDYGTSFTNATTHLQVNPNDSTKNYILEWDVSSTTEVPMYLRQDVSLLYANGELKGMRSKWRENKDTIEYTERLKDNQDARWDAITFHYGEIHLDNTINSVQKITADHLFVYRQNSIFKLTDSDIKSKQQKLVELETKKKLLSHWQSLLTYFKIDIQNYESIPLTDLYTIQDKPFLNMDKENSDRVIGQLWEGLYKNYIIPNIESKDSLKSFVPLILFDKKGDHLLVVYEINGRKEKLIQKLQLD</sequence>
<organism evidence="1 2">
    <name type="scientific">Ornithinibacillus bavariensis</name>
    <dbReference type="NCBI Taxonomy" id="545502"/>
    <lineage>
        <taxon>Bacteria</taxon>
        <taxon>Bacillati</taxon>
        <taxon>Bacillota</taxon>
        <taxon>Bacilli</taxon>
        <taxon>Bacillales</taxon>
        <taxon>Bacillaceae</taxon>
        <taxon>Ornithinibacillus</taxon>
    </lineage>
</organism>